<comment type="caution">
    <text evidence="4">The sequence shown here is derived from an EMBL/GenBank/DDBJ whole genome shotgun (WGS) entry which is preliminary data.</text>
</comment>
<accession>A0A8H4L444</accession>
<sequence>MPARATYHARFSSLVATKLVHKAFFHSYSFGEADSGEPTPLLSILLHNNKRVKLITNSLQLFENQVLTIRLSGRLCTPAIWSGILRAAARAGTAITSTLRRIIHHPDMAIPVVTAAPTMDMTPEFSSGMLSLPDQSDFNYGAFLQADDISFGENVSALFQCNRARSLLKVALRVRHGAGRRLRNKKLDATLWRLMTEKIIQLDPSSLKNFKDEPWIDYGKDFRHLNEPKITQKDLATRCNTTQSIVADFERGSAAPDQKVPGAMERFGRRWTERHVARNVAIDLCRCVVLGQDSLLQCARRRGVHLWD</sequence>
<dbReference type="EMBL" id="JAADYS010001489">
    <property type="protein sequence ID" value="KAF4462730.1"/>
    <property type="molecule type" value="Genomic_DNA"/>
</dbReference>
<reference evidence="4 5" key="1">
    <citation type="submission" date="2020-01" db="EMBL/GenBank/DDBJ databases">
        <title>Identification and distribution of gene clusters putatively required for synthesis of sphingolipid metabolism inhibitors in phylogenetically diverse species of the filamentous fungus Fusarium.</title>
        <authorList>
            <person name="Kim H.-S."/>
            <person name="Busman M."/>
            <person name="Brown D.W."/>
            <person name="Divon H."/>
            <person name="Uhlig S."/>
            <person name="Proctor R.H."/>
        </authorList>
    </citation>
    <scope>NUCLEOTIDE SEQUENCE [LARGE SCALE GENOMIC DNA]</scope>
    <source>
        <strain evidence="4 5">NRRL 20459</strain>
    </source>
</reference>
<organism evidence="4 5">
    <name type="scientific">Fusarium albosuccineum</name>
    <dbReference type="NCBI Taxonomy" id="1237068"/>
    <lineage>
        <taxon>Eukaryota</taxon>
        <taxon>Fungi</taxon>
        <taxon>Dikarya</taxon>
        <taxon>Ascomycota</taxon>
        <taxon>Pezizomycotina</taxon>
        <taxon>Sordariomycetes</taxon>
        <taxon>Hypocreomycetidae</taxon>
        <taxon>Hypocreales</taxon>
        <taxon>Nectriaceae</taxon>
        <taxon>Fusarium</taxon>
        <taxon>Fusarium decemcellulare species complex</taxon>
    </lineage>
</organism>
<evidence type="ECO:0000256" key="1">
    <source>
        <dbReference type="ARBA" id="ARBA00009802"/>
    </source>
</evidence>
<dbReference type="OrthoDB" id="10253401at2759"/>
<evidence type="ECO:0000256" key="2">
    <source>
        <dbReference type="ARBA" id="ARBA00014317"/>
    </source>
</evidence>
<gene>
    <name evidence="4" type="ORF">FALBO_10454</name>
</gene>
<dbReference type="AlphaFoldDB" id="A0A8H4L444"/>
<dbReference type="Proteomes" id="UP000554235">
    <property type="component" value="Unassembled WGS sequence"/>
</dbReference>
<dbReference type="GO" id="GO:0003677">
    <property type="term" value="F:DNA binding"/>
    <property type="evidence" value="ECO:0007669"/>
    <property type="project" value="InterPro"/>
</dbReference>
<comment type="function">
    <text evidence="3">Transcriptional coactivator that stimulates GCN4-dependent transcriptional activity by bridging the DNA-binding region of GCN4 and TBP (SPT15), thereby recruiting TBP to GCN4-bound promoters. Involved in induction of the ribosome quality control (RQC) pathway; a pathway that degrades nascent peptide chains during problematic translation. Required to prevent stalled ribosomes from frameshifting.</text>
</comment>
<dbReference type="CDD" id="cd00093">
    <property type="entry name" value="HTH_XRE"/>
    <property type="match status" value="1"/>
</dbReference>
<dbReference type="Gene3D" id="1.10.260.40">
    <property type="entry name" value="lambda repressor-like DNA-binding domains"/>
    <property type="match status" value="1"/>
</dbReference>
<evidence type="ECO:0000313" key="5">
    <source>
        <dbReference type="Proteomes" id="UP000554235"/>
    </source>
</evidence>
<protein>
    <recommendedName>
        <fullName evidence="2">Multiprotein-bridging factor 1</fullName>
    </recommendedName>
</protein>
<dbReference type="InterPro" id="IPR010982">
    <property type="entry name" value="Lambda_DNA-bd_dom_sf"/>
</dbReference>
<name>A0A8H4L444_9HYPO</name>
<evidence type="ECO:0000256" key="3">
    <source>
        <dbReference type="ARBA" id="ARBA00035107"/>
    </source>
</evidence>
<comment type="similarity">
    <text evidence="1">Belongs to the MBF1 family.</text>
</comment>
<proteinExistence type="inferred from homology"/>
<dbReference type="InterPro" id="IPR001387">
    <property type="entry name" value="Cro/C1-type_HTH"/>
</dbReference>
<keyword evidence="5" id="KW-1185">Reference proteome</keyword>
<evidence type="ECO:0000313" key="4">
    <source>
        <dbReference type="EMBL" id="KAF4462730.1"/>
    </source>
</evidence>